<protein>
    <recommendedName>
        <fullName evidence="4">Terminase</fullName>
    </recommendedName>
</protein>
<organism evidence="2 3">
    <name type="scientific">Microbacterium gilvum</name>
    <dbReference type="NCBI Taxonomy" id="1336204"/>
    <lineage>
        <taxon>Bacteria</taxon>
        <taxon>Bacillati</taxon>
        <taxon>Actinomycetota</taxon>
        <taxon>Actinomycetes</taxon>
        <taxon>Micrococcales</taxon>
        <taxon>Microbacteriaceae</taxon>
        <taxon>Microbacterium</taxon>
    </lineage>
</organism>
<feature type="transmembrane region" description="Helical" evidence="1">
    <location>
        <begin position="88"/>
        <end position="109"/>
    </location>
</feature>
<proteinExistence type="predicted"/>
<evidence type="ECO:0000313" key="3">
    <source>
        <dbReference type="Proteomes" id="UP001501645"/>
    </source>
</evidence>
<gene>
    <name evidence="2" type="ORF">GCM10023351_18700</name>
</gene>
<dbReference type="RefSeq" id="WP_345438418.1">
    <property type="nucleotide sequence ID" value="NZ_BAABKO010000003.1"/>
</dbReference>
<dbReference type="Pfam" id="PF03237">
    <property type="entry name" value="Terminase_6N"/>
    <property type="match status" value="1"/>
</dbReference>
<keyword evidence="1" id="KW-1133">Transmembrane helix</keyword>
<keyword evidence="1" id="KW-0812">Transmembrane</keyword>
<reference evidence="3" key="1">
    <citation type="journal article" date="2019" name="Int. J. Syst. Evol. Microbiol.">
        <title>The Global Catalogue of Microorganisms (GCM) 10K type strain sequencing project: providing services to taxonomists for standard genome sequencing and annotation.</title>
        <authorList>
            <consortium name="The Broad Institute Genomics Platform"/>
            <consortium name="The Broad Institute Genome Sequencing Center for Infectious Disease"/>
            <person name="Wu L."/>
            <person name="Ma J."/>
        </authorList>
    </citation>
    <scope>NUCLEOTIDE SEQUENCE [LARGE SCALE GENOMIC DNA]</scope>
    <source>
        <strain evidence="3">JCM 18537</strain>
    </source>
</reference>
<keyword evidence="3" id="KW-1185">Reference proteome</keyword>
<dbReference type="Proteomes" id="UP001501645">
    <property type="component" value="Unassembled WGS sequence"/>
</dbReference>
<keyword evidence="1" id="KW-0472">Membrane</keyword>
<name>A0ABP9A5H6_9MICO</name>
<sequence length="490" mass="53887">MPLTSQKTRSGRRKLSELAKHLAVPADITSTMWPSVLKTCTEKLGAEFDDWQDGAGRVMLAKREDGSLAAMIDGVGMSLPRQVGKTHLVGYVAFALCVNIPGLLVIWTAHHSATSTETFLSMQGMAKRVKVAPHIKQVFTGSGDEEVRFHNGSRILFGAREHGFGRGIPGVDVLIFDEAQILSDKAMSNMLATMNTSRFGLQLYIGTPPKPEDRSETFKRMRREALAGTLTDGAWIEFGADADAKDDDRAQWRKMNPSYPKRTPAQSLQRLKRKLTPADWRREGMGIWDDDAEGTRRWSADFWSSVNTEWAPEGGVRSFAVAFSLDGSRLSLAGAVKHEDGVHVELIDAFQGVQERGVDPLADWLAERWRDVSRIAILGTAGAALKAALRDRKVPEQVLHVMSTQDYFAANTMTEDGIKAKAISHPVGAEGDVLNASVAVSDTKRRGMNGQWGWEPTVPDGDETPVEAFCAAYWAARTSKRVPGRKQVLI</sequence>
<dbReference type="SUPFAM" id="SSF52540">
    <property type="entry name" value="P-loop containing nucleoside triphosphate hydrolases"/>
    <property type="match status" value="1"/>
</dbReference>
<dbReference type="InterPro" id="IPR027417">
    <property type="entry name" value="P-loop_NTPase"/>
</dbReference>
<evidence type="ECO:0000313" key="2">
    <source>
        <dbReference type="EMBL" id="GAA4774559.1"/>
    </source>
</evidence>
<dbReference type="EMBL" id="BAABKO010000003">
    <property type="protein sequence ID" value="GAA4774559.1"/>
    <property type="molecule type" value="Genomic_DNA"/>
</dbReference>
<comment type="caution">
    <text evidence="2">The sequence shown here is derived from an EMBL/GenBank/DDBJ whole genome shotgun (WGS) entry which is preliminary data.</text>
</comment>
<evidence type="ECO:0000256" key="1">
    <source>
        <dbReference type="SAM" id="Phobius"/>
    </source>
</evidence>
<dbReference type="Gene3D" id="3.40.50.300">
    <property type="entry name" value="P-loop containing nucleotide triphosphate hydrolases"/>
    <property type="match status" value="1"/>
</dbReference>
<evidence type="ECO:0008006" key="4">
    <source>
        <dbReference type="Google" id="ProtNLM"/>
    </source>
</evidence>
<accession>A0ABP9A5H6</accession>